<organism evidence="1 2">
    <name type="scientific">Acaulospora colombiana</name>
    <dbReference type="NCBI Taxonomy" id="27376"/>
    <lineage>
        <taxon>Eukaryota</taxon>
        <taxon>Fungi</taxon>
        <taxon>Fungi incertae sedis</taxon>
        <taxon>Mucoromycota</taxon>
        <taxon>Glomeromycotina</taxon>
        <taxon>Glomeromycetes</taxon>
        <taxon>Diversisporales</taxon>
        <taxon>Acaulosporaceae</taxon>
        <taxon>Acaulospora</taxon>
    </lineage>
</organism>
<reference evidence="1" key="1">
    <citation type="submission" date="2021-06" db="EMBL/GenBank/DDBJ databases">
        <authorList>
            <person name="Kallberg Y."/>
            <person name="Tangrot J."/>
            <person name="Rosling A."/>
        </authorList>
    </citation>
    <scope>NUCLEOTIDE SEQUENCE</scope>
    <source>
        <strain evidence="1">CL356</strain>
    </source>
</reference>
<dbReference type="Proteomes" id="UP000789525">
    <property type="component" value="Unassembled WGS sequence"/>
</dbReference>
<dbReference type="EMBL" id="CAJVPT010019886">
    <property type="protein sequence ID" value="CAG8644469.1"/>
    <property type="molecule type" value="Genomic_DNA"/>
</dbReference>
<sequence>MAKRLSTKEDYTTLLEKYDTFLFDCDGVLWNGDKPVEGVIDVLKMLRAKNKSVIFVSNNASKSRVQYITKFDKLGIQAEVDEVVGSAYAAAVYISSVLKFAPTDKVYVIGMAGLEAELASEGVSYLGGTSPSDNTLEPFVLTSFLPEKDPNVKAVLCGLDMSINYTKLCKAFQYLMEGEDKCKFLATNTDGTYPIEGGLLPGSGTLSASLAFALGRNPLSIGKPGKTMMDCIKAKHDFDPAKTIMIGDRLDTDIMFGKNGGVSTLLVLTGTFSTFLRANPSPSWIERKLTSLCSSPPWTYSTPAFLKWYSSQLTIHSNNHTSIRGYFGTYGLMGTSPETPDTPCHRATVPASLRQNNHVVYETPVFPYDHGPGA</sequence>
<accession>A0ACA9NA25</accession>
<feature type="non-terminal residue" evidence="1">
    <location>
        <position position="374"/>
    </location>
</feature>
<proteinExistence type="predicted"/>
<protein>
    <submittedName>
        <fullName evidence="1">1074_t:CDS:1</fullName>
    </submittedName>
</protein>
<keyword evidence="2" id="KW-1185">Reference proteome</keyword>
<name>A0ACA9NA25_9GLOM</name>
<evidence type="ECO:0000313" key="1">
    <source>
        <dbReference type="EMBL" id="CAG8644469.1"/>
    </source>
</evidence>
<comment type="caution">
    <text evidence="1">The sequence shown here is derived from an EMBL/GenBank/DDBJ whole genome shotgun (WGS) entry which is preliminary data.</text>
</comment>
<gene>
    <name evidence="1" type="ORF">ACOLOM_LOCUS8053</name>
</gene>
<evidence type="ECO:0000313" key="2">
    <source>
        <dbReference type="Proteomes" id="UP000789525"/>
    </source>
</evidence>